<evidence type="ECO:0000313" key="2">
    <source>
        <dbReference type="EMBL" id="KAF9503162.1"/>
    </source>
</evidence>
<sequence length="124" mass="13996">MTNEWDSEDEEWTKGIRHEVKVIINRHQREKEREEEFMNATYIRPPGESGGRGRVTLDDLRRDASPNGRIGTAPPMPTTALISLVGIEGSIFLIGVVGSGVKTFRGIYSTERLPRPPREPREPV</sequence>
<name>A0A9P6ACM8_9AGAM</name>
<dbReference type="Proteomes" id="UP000886523">
    <property type="component" value="Unassembled WGS sequence"/>
</dbReference>
<organism evidence="2 3">
    <name type="scientific">Hydnum rufescens UP504</name>
    <dbReference type="NCBI Taxonomy" id="1448309"/>
    <lineage>
        <taxon>Eukaryota</taxon>
        <taxon>Fungi</taxon>
        <taxon>Dikarya</taxon>
        <taxon>Basidiomycota</taxon>
        <taxon>Agaricomycotina</taxon>
        <taxon>Agaricomycetes</taxon>
        <taxon>Cantharellales</taxon>
        <taxon>Hydnaceae</taxon>
        <taxon>Hydnum</taxon>
    </lineage>
</organism>
<evidence type="ECO:0000256" key="1">
    <source>
        <dbReference type="SAM" id="MobiDB-lite"/>
    </source>
</evidence>
<reference evidence="2" key="1">
    <citation type="journal article" date="2020" name="Nat. Commun.">
        <title>Large-scale genome sequencing of mycorrhizal fungi provides insights into the early evolution of symbiotic traits.</title>
        <authorList>
            <person name="Miyauchi S."/>
            <person name="Kiss E."/>
            <person name="Kuo A."/>
            <person name="Drula E."/>
            <person name="Kohler A."/>
            <person name="Sanchez-Garcia M."/>
            <person name="Morin E."/>
            <person name="Andreopoulos B."/>
            <person name="Barry K.W."/>
            <person name="Bonito G."/>
            <person name="Buee M."/>
            <person name="Carver A."/>
            <person name="Chen C."/>
            <person name="Cichocki N."/>
            <person name="Clum A."/>
            <person name="Culley D."/>
            <person name="Crous P.W."/>
            <person name="Fauchery L."/>
            <person name="Girlanda M."/>
            <person name="Hayes R.D."/>
            <person name="Keri Z."/>
            <person name="LaButti K."/>
            <person name="Lipzen A."/>
            <person name="Lombard V."/>
            <person name="Magnuson J."/>
            <person name="Maillard F."/>
            <person name="Murat C."/>
            <person name="Nolan M."/>
            <person name="Ohm R.A."/>
            <person name="Pangilinan J."/>
            <person name="Pereira M.F."/>
            <person name="Perotto S."/>
            <person name="Peter M."/>
            <person name="Pfister S."/>
            <person name="Riley R."/>
            <person name="Sitrit Y."/>
            <person name="Stielow J.B."/>
            <person name="Szollosi G."/>
            <person name="Zifcakova L."/>
            <person name="Stursova M."/>
            <person name="Spatafora J.W."/>
            <person name="Tedersoo L."/>
            <person name="Vaario L.M."/>
            <person name="Yamada A."/>
            <person name="Yan M."/>
            <person name="Wang P."/>
            <person name="Xu J."/>
            <person name="Bruns T."/>
            <person name="Baldrian P."/>
            <person name="Vilgalys R."/>
            <person name="Dunand C."/>
            <person name="Henrissat B."/>
            <person name="Grigoriev I.V."/>
            <person name="Hibbett D."/>
            <person name="Nagy L.G."/>
            <person name="Martin F.M."/>
        </authorList>
    </citation>
    <scope>NUCLEOTIDE SEQUENCE</scope>
    <source>
        <strain evidence="2">UP504</strain>
    </source>
</reference>
<dbReference type="AlphaFoldDB" id="A0A9P6ACM8"/>
<protein>
    <submittedName>
        <fullName evidence="2">Uncharacterized protein</fullName>
    </submittedName>
</protein>
<evidence type="ECO:0000313" key="3">
    <source>
        <dbReference type="Proteomes" id="UP000886523"/>
    </source>
</evidence>
<accession>A0A9P6ACM8</accession>
<dbReference type="EMBL" id="MU129427">
    <property type="protein sequence ID" value="KAF9503162.1"/>
    <property type="molecule type" value="Genomic_DNA"/>
</dbReference>
<feature type="compositionally biased region" description="Basic and acidic residues" evidence="1">
    <location>
        <begin position="55"/>
        <end position="64"/>
    </location>
</feature>
<comment type="caution">
    <text evidence="2">The sequence shown here is derived from an EMBL/GenBank/DDBJ whole genome shotgun (WGS) entry which is preliminary data.</text>
</comment>
<gene>
    <name evidence="2" type="ORF">BS47DRAFT_868318</name>
</gene>
<feature type="region of interest" description="Disordered" evidence="1">
    <location>
        <begin position="42"/>
        <end position="76"/>
    </location>
</feature>
<keyword evidence="3" id="KW-1185">Reference proteome</keyword>
<proteinExistence type="predicted"/>